<sequence length="318" mass="33867">MKLSSAFATLLLAAVAVEASTHINPLHKRHGASRLTPARRDQTSKRCKPRVSSSVAHTSSPKPAPTSSAKPNNVAHKTSAAAAPKATSPAIQANTGLINVKSDCGNIGATEHVTATSGPNGNIDWLNCGIDNGGWNPPFVHISQLKHAELSDARHTAFSACTDEIIAKFEQYGGELGIPSIILASFAMQESTCNPGTVGGAGEQGLMQLTHDKCVDAPGGNCQDIDYNIRTGAQFFMDTLNGNGGDVFKTVGNYNGWFKGMTFGDATAAGKTGCCRCQNNLDYLQQWGNGWIQGINAYDTKFRLGKYFNLDICNKFPW</sequence>
<dbReference type="Proteomes" id="UP000814140">
    <property type="component" value="Unassembled WGS sequence"/>
</dbReference>
<organism evidence="1 2">
    <name type="scientific">Artomyces pyxidatus</name>
    <dbReference type="NCBI Taxonomy" id="48021"/>
    <lineage>
        <taxon>Eukaryota</taxon>
        <taxon>Fungi</taxon>
        <taxon>Dikarya</taxon>
        <taxon>Basidiomycota</taxon>
        <taxon>Agaricomycotina</taxon>
        <taxon>Agaricomycetes</taxon>
        <taxon>Russulales</taxon>
        <taxon>Auriscalpiaceae</taxon>
        <taxon>Artomyces</taxon>
    </lineage>
</organism>
<evidence type="ECO:0000313" key="1">
    <source>
        <dbReference type="EMBL" id="KAI0066097.1"/>
    </source>
</evidence>
<name>A0ACB8TC21_9AGAM</name>
<reference evidence="1" key="1">
    <citation type="submission" date="2021-03" db="EMBL/GenBank/DDBJ databases">
        <authorList>
            <consortium name="DOE Joint Genome Institute"/>
            <person name="Ahrendt S."/>
            <person name="Looney B.P."/>
            <person name="Miyauchi S."/>
            <person name="Morin E."/>
            <person name="Drula E."/>
            <person name="Courty P.E."/>
            <person name="Chicoki N."/>
            <person name="Fauchery L."/>
            <person name="Kohler A."/>
            <person name="Kuo A."/>
            <person name="Labutti K."/>
            <person name="Pangilinan J."/>
            <person name="Lipzen A."/>
            <person name="Riley R."/>
            <person name="Andreopoulos W."/>
            <person name="He G."/>
            <person name="Johnson J."/>
            <person name="Barry K.W."/>
            <person name="Grigoriev I.V."/>
            <person name="Nagy L."/>
            <person name="Hibbett D."/>
            <person name="Henrissat B."/>
            <person name="Matheny P.B."/>
            <person name="Labbe J."/>
            <person name="Martin F."/>
        </authorList>
    </citation>
    <scope>NUCLEOTIDE SEQUENCE</scope>
    <source>
        <strain evidence="1">HHB10654</strain>
    </source>
</reference>
<dbReference type="EMBL" id="MU277193">
    <property type="protein sequence ID" value="KAI0066097.1"/>
    <property type="molecule type" value="Genomic_DNA"/>
</dbReference>
<protein>
    <submittedName>
        <fullName evidence="1">Uncharacterized protein</fullName>
    </submittedName>
</protein>
<gene>
    <name evidence="1" type="ORF">BV25DRAFT_1820969</name>
</gene>
<accession>A0ACB8TC21</accession>
<reference evidence="1" key="2">
    <citation type="journal article" date="2022" name="New Phytol.">
        <title>Evolutionary transition to the ectomycorrhizal habit in the genomes of a hyperdiverse lineage of mushroom-forming fungi.</title>
        <authorList>
            <person name="Looney B."/>
            <person name="Miyauchi S."/>
            <person name="Morin E."/>
            <person name="Drula E."/>
            <person name="Courty P.E."/>
            <person name="Kohler A."/>
            <person name="Kuo A."/>
            <person name="LaButti K."/>
            <person name="Pangilinan J."/>
            <person name="Lipzen A."/>
            <person name="Riley R."/>
            <person name="Andreopoulos W."/>
            <person name="He G."/>
            <person name="Johnson J."/>
            <person name="Nolan M."/>
            <person name="Tritt A."/>
            <person name="Barry K.W."/>
            <person name="Grigoriev I.V."/>
            <person name="Nagy L.G."/>
            <person name="Hibbett D."/>
            <person name="Henrissat B."/>
            <person name="Matheny P.B."/>
            <person name="Labbe J."/>
            <person name="Martin F.M."/>
        </authorList>
    </citation>
    <scope>NUCLEOTIDE SEQUENCE</scope>
    <source>
        <strain evidence="1">HHB10654</strain>
    </source>
</reference>
<proteinExistence type="predicted"/>
<comment type="caution">
    <text evidence="1">The sequence shown here is derived from an EMBL/GenBank/DDBJ whole genome shotgun (WGS) entry which is preliminary data.</text>
</comment>
<keyword evidence="2" id="KW-1185">Reference proteome</keyword>
<evidence type="ECO:0000313" key="2">
    <source>
        <dbReference type="Proteomes" id="UP000814140"/>
    </source>
</evidence>